<dbReference type="CDD" id="cd02042">
    <property type="entry name" value="ParAB_family"/>
    <property type="match status" value="1"/>
</dbReference>
<protein>
    <recommendedName>
        <fullName evidence="2">Chromosome partitioning protein ParA</fullName>
    </recommendedName>
</protein>
<dbReference type="PANTHER" id="PTHR13696">
    <property type="entry name" value="P-LOOP CONTAINING NUCLEOSIDE TRIPHOSPHATE HYDROLASE"/>
    <property type="match status" value="1"/>
</dbReference>
<dbReference type="InterPro" id="IPR010982">
    <property type="entry name" value="Lambda_DNA-bd_dom_sf"/>
</dbReference>
<dbReference type="Pfam" id="PF13614">
    <property type="entry name" value="AAA_31"/>
    <property type="match status" value="1"/>
</dbReference>
<dbReference type="SUPFAM" id="SSF52540">
    <property type="entry name" value="P-loop containing nucleoside triphosphate hydrolases"/>
    <property type="match status" value="1"/>
</dbReference>
<comment type="function">
    <text evidence="1">Involved in chromosome partition. Localize to both poles of the predivisional cell following completion of DNA replication.</text>
</comment>
<reference evidence="4" key="1">
    <citation type="journal article" date="2004" name="FEMS Microbiol. Lett.">
        <title>Annotation of the pRhico plasmid of Azospirillum brasilense reveals its role in determining the outer surface composition.</title>
        <authorList>
            <person name="Vanbleu E."/>
            <person name="Marchal K."/>
            <person name="Lambrecht M."/>
            <person name="Mathys J."/>
            <person name="Vanderleyden J."/>
        </authorList>
    </citation>
    <scope>NUCLEOTIDE SEQUENCE</scope>
    <source>
        <plasmid evidence="4">90 MDa</plasmid>
    </source>
</reference>
<feature type="domain" description="AAA" evidence="3">
    <location>
        <begin position="106"/>
        <end position="283"/>
    </location>
</feature>
<accession>Q6QW69</accession>
<dbReference type="FunFam" id="3.40.50.300:FF:000285">
    <property type="entry name" value="Sporulation initiation inhibitor Soj"/>
    <property type="match status" value="1"/>
</dbReference>
<name>Q6QW69_AZOBR</name>
<proteinExistence type="predicted"/>
<evidence type="ECO:0000256" key="1">
    <source>
        <dbReference type="ARBA" id="ARBA00057242"/>
    </source>
</evidence>
<geneLocation type="plasmid" evidence="4">
    <name>90 MDa</name>
</geneLocation>
<organism evidence="4">
    <name type="scientific">Azospirillum brasilense</name>
    <dbReference type="NCBI Taxonomy" id="192"/>
    <lineage>
        <taxon>Bacteria</taxon>
        <taxon>Pseudomonadati</taxon>
        <taxon>Pseudomonadota</taxon>
        <taxon>Alphaproteobacteria</taxon>
        <taxon>Rhodospirillales</taxon>
        <taxon>Azospirillaceae</taxon>
        <taxon>Azospirillum</taxon>
    </lineage>
</organism>
<dbReference type="CDD" id="cd00093">
    <property type="entry name" value="HTH_XRE"/>
    <property type="match status" value="1"/>
</dbReference>
<dbReference type="InterPro" id="IPR027417">
    <property type="entry name" value="P-loop_NTPase"/>
</dbReference>
<dbReference type="InterPro" id="IPR001387">
    <property type="entry name" value="Cro/C1-type_HTH"/>
</dbReference>
<dbReference type="PANTHER" id="PTHR13696:SF52">
    <property type="entry name" value="PARA FAMILY PROTEIN CT_582"/>
    <property type="match status" value="1"/>
</dbReference>
<dbReference type="Gene3D" id="1.10.260.40">
    <property type="entry name" value="lambda repressor-like DNA-binding domains"/>
    <property type="match status" value="1"/>
</dbReference>
<evidence type="ECO:0000313" key="4">
    <source>
        <dbReference type="EMBL" id="AAS82997.1"/>
    </source>
</evidence>
<dbReference type="Gene3D" id="3.40.50.300">
    <property type="entry name" value="P-loop containing nucleotide triphosphate hydrolases"/>
    <property type="match status" value="1"/>
</dbReference>
<evidence type="ECO:0000256" key="2">
    <source>
        <dbReference type="ARBA" id="ARBA00074747"/>
    </source>
</evidence>
<dbReference type="AlphaFoldDB" id="Q6QW69"/>
<dbReference type="EMBL" id="AY523973">
    <property type="protein sequence ID" value="AAS82997.1"/>
    <property type="molecule type" value="Genomic_DNA"/>
</dbReference>
<keyword evidence="4" id="KW-0614">Plasmid</keyword>
<dbReference type="GO" id="GO:0003677">
    <property type="term" value="F:DNA binding"/>
    <property type="evidence" value="ECO:0007669"/>
    <property type="project" value="InterPro"/>
</dbReference>
<dbReference type="InterPro" id="IPR025669">
    <property type="entry name" value="AAA_dom"/>
</dbReference>
<gene>
    <name evidence="4" type="primary">parA</name>
    <name evidence="4" type="ORF">pRhico034</name>
</gene>
<sequence length="370" mass="40295">MMPAVDATGMTVNLDRFGAPSYRLNTASAFAVEVDVRGEDMRLLREERKLSQPDFAAWLNERLERRYDRSKISRWESNSEKIPDAVVRFLLKETAVVDGKHGPALVICLANQKGGVGKTTCTVNTASILAREGYRVLIIDADPQANATAHLGIDLIEYEEGRRKSLAHVLREEVAVEDIVVPVGDIGLEIAPSSIELASVEVELTADPSGPMALRERLQDAREAYDFIFIDCPPNLGQCTANGLVASDVIVIPCQTEYLSSIGVNHLLKTINKLKRRCHPSLAVLGILPTMHNARLNQHQVTLEQLHSALGSTLRIFPPVPRATIYGDAALAGRAALEAVPDAPGASSYRALADAIAVERRKRVEVANVA</sequence>
<dbReference type="InterPro" id="IPR050678">
    <property type="entry name" value="DNA_Partitioning_ATPase"/>
</dbReference>
<evidence type="ECO:0000259" key="3">
    <source>
        <dbReference type="Pfam" id="PF13614"/>
    </source>
</evidence>